<dbReference type="AlphaFoldDB" id="A0AAE1K3X9"/>
<gene>
    <name evidence="1" type="ORF">Pcinc_032071</name>
</gene>
<evidence type="ECO:0000313" key="2">
    <source>
        <dbReference type="Proteomes" id="UP001286313"/>
    </source>
</evidence>
<sequence length="114" mass="12930">MTICLVVKGNFDDRTVAHSLANIAKSRTEDVECGLKPTITRPRGRATGSVIETVAVNTCLHLMSLCRFPLPMLLSCAWISWRLIVYREINEELLNRGRVTRVLDKLFAKCERIN</sequence>
<dbReference type="EMBL" id="JAWQEG010004349">
    <property type="protein sequence ID" value="KAK3862030.1"/>
    <property type="molecule type" value="Genomic_DNA"/>
</dbReference>
<protein>
    <submittedName>
        <fullName evidence="1">Uncharacterized protein</fullName>
    </submittedName>
</protein>
<comment type="caution">
    <text evidence="1">The sequence shown here is derived from an EMBL/GenBank/DDBJ whole genome shotgun (WGS) entry which is preliminary data.</text>
</comment>
<accession>A0AAE1K3X9</accession>
<name>A0AAE1K3X9_PETCI</name>
<evidence type="ECO:0000313" key="1">
    <source>
        <dbReference type="EMBL" id="KAK3862030.1"/>
    </source>
</evidence>
<organism evidence="1 2">
    <name type="scientific">Petrolisthes cinctipes</name>
    <name type="common">Flat porcelain crab</name>
    <dbReference type="NCBI Taxonomy" id="88211"/>
    <lineage>
        <taxon>Eukaryota</taxon>
        <taxon>Metazoa</taxon>
        <taxon>Ecdysozoa</taxon>
        <taxon>Arthropoda</taxon>
        <taxon>Crustacea</taxon>
        <taxon>Multicrustacea</taxon>
        <taxon>Malacostraca</taxon>
        <taxon>Eumalacostraca</taxon>
        <taxon>Eucarida</taxon>
        <taxon>Decapoda</taxon>
        <taxon>Pleocyemata</taxon>
        <taxon>Anomura</taxon>
        <taxon>Galatheoidea</taxon>
        <taxon>Porcellanidae</taxon>
        <taxon>Petrolisthes</taxon>
    </lineage>
</organism>
<keyword evidence="2" id="KW-1185">Reference proteome</keyword>
<reference evidence="1" key="1">
    <citation type="submission" date="2023-10" db="EMBL/GenBank/DDBJ databases">
        <title>Genome assemblies of two species of porcelain crab, Petrolisthes cinctipes and Petrolisthes manimaculis (Anomura: Porcellanidae).</title>
        <authorList>
            <person name="Angst P."/>
        </authorList>
    </citation>
    <scope>NUCLEOTIDE SEQUENCE</scope>
    <source>
        <strain evidence="1">PB745_01</strain>
        <tissue evidence="1">Gill</tissue>
    </source>
</reference>
<dbReference type="Proteomes" id="UP001286313">
    <property type="component" value="Unassembled WGS sequence"/>
</dbReference>
<proteinExistence type="predicted"/>